<name>A0A5D6W6C4_9FIRM</name>
<sequence>MKNWLLVPLFVLLAFSVIGCGSEKSILDGFEKPDKIIEAINKNFDSEDQKLSKFSTEYNPVWRMSNGFQLSMEENSYRQGIALVLCYDAEILDGETAGSILNKIMKSIMKDDASKAIQQLQLGNDESQEVEAGEYILQKVSIKNLRIDPDEPSTFDLPVTFVRIQRKFDAAAYKKMTGYDGKPDAYATEAASLKGLEEIIRQDSVLKEAADYFRKEVKQEGVEPSHLDLLKIAQ</sequence>
<gene>
    <name evidence="1" type="ORF">FZ040_05735</name>
</gene>
<evidence type="ECO:0000313" key="2">
    <source>
        <dbReference type="Proteomes" id="UP000323646"/>
    </source>
</evidence>
<dbReference type="Proteomes" id="UP000323646">
    <property type="component" value="Unassembled WGS sequence"/>
</dbReference>
<dbReference type="RefSeq" id="WP_149171132.1">
    <property type="nucleotide sequence ID" value="NZ_VTOY01000003.1"/>
</dbReference>
<accession>A0A5D6W6C4</accession>
<evidence type="ECO:0000313" key="1">
    <source>
        <dbReference type="EMBL" id="TYZ23380.1"/>
    </source>
</evidence>
<dbReference type="OrthoDB" id="9837057at2"/>
<keyword evidence="2" id="KW-1185">Reference proteome</keyword>
<dbReference type="EMBL" id="VTOY01000003">
    <property type="protein sequence ID" value="TYZ23380.1"/>
    <property type="molecule type" value="Genomic_DNA"/>
</dbReference>
<comment type="caution">
    <text evidence="1">The sequence shown here is derived from an EMBL/GenBank/DDBJ whole genome shotgun (WGS) entry which is preliminary data.</text>
</comment>
<dbReference type="AlphaFoldDB" id="A0A5D6W6C4"/>
<organism evidence="1 2">
    <name type="scientific">Selenomonas ruminis</name>
    <dbReference type="NCBI Taxonomy" id="2593411"/>
    <lineage>
        <taxon>Bacteria</taxon>
        <taxon>Bacillati</taxon>
        <taxon>Bacillota</taxon>
        <taxon>Negativicutes</taxon>
        <taxon>Selenomonadales</taxon>
        <taxon>Selenomonadaceae</taxon>
        <taxon>Selenomonas</taxon>
    </lineage>
</organism>
<protein>
    <submittedName>
        <fullName evidence="1">Uncharacterized protein</fullName>
    </submittedName>
</protein>
<dbReference type="PROSITE" id="PS51257">
    <property type="entry name" value="PROKAR_LIPOPROTEIN"/>
    <property type="match status" value="1"/>
</dbReference>
<reference evidence="1 2" key="1">
    <citation type="submission" date="2019-08" db="EMBL/GenBank/DDBJ databases">
        <title>Selenomonas sp. mPRGC5 and Selenomonas sp. mPRGC8 isolated from ruminal fluid of dairy goat (Capra hircus).</title>
        <authorList>
            <person name="Poothong S."/>
            <person name="Nuengjamnong C."/>
            <person name="Tanasupawat S."/>
        </authorList>
    </citation>
    <scope>NUCLEOTIDE SEQUENCE [LARGE SCALE GENOMIC DNA]</scope>
    <source>
        <strain evidence="2">mPRGC5</strain>
    </source>
</reference>
<proteinExistence type="predicted"/>